<dbReference type="EMBL" id="MU151073">
    <property type="protein sequence ID" value="KAF9452245.1"/>
    <property type="molecule type" value="Genomic_DNA"/>
</dbReference>
<evidence type="ECO:0000256" key="1">
    <source>
        <dbReference type="SAM" id="MobiDB-lite"/>
    </source>
</evidence>
<feature type="compositionally biased region" description="Pro residues" evidence="1">
    <location>
        <begin position="319"/>
        <end position="330"/>
    </location>
</feature>
<feature type="compositionally biased region" description="Polar residues" evidence="1">
    <location>
        <begin position="302"/>
        <end position="313"/>
    </location>
</feature>
<feature type="compositionally biased region" description="Low complexity" evidence="1">
    <location>
        <begin position="241"/>
        <end position="255"/>
    </location>
</feature>
<feature type="region of interest" description="Disordered" evidence="1">
    <location>
        <begin position="301"/>
        <end position="330"/>
    </location>
</feature>
<dbReference type="AlphaFoldDB" id="A0A9P6C7T9"/>
<dbReference type="OrthoDB" id="3230530at2759"/>
<dbReference type="Proteomes" id="UP000807342">
    <property type="component" value="Unassembled WGS sequence"/>
</dbReference>
<feature type="region of interest" description="Disordered" evidence="1">
    <location>
        <begin position="438"/>
        <end position="608"/>
    </location>
</feature>
<feature type="compositionally biased region" description="Polar residues" evidence="1">
    <location>
        <begin position="480"/>
        <end position="491"/>
    </location>
</feature>
<comment type="caution">
    <text evidence="2">The sequence shown here is derived from an EMBL/GenBank/DDBJ whole genome shotgun (WGS) entry which is preliminary data.</text>
</comment>
<sequence length="655" mass="71529">MVHLVLSSTKGNQGLRCFPYTGYLGLTPIRVEGVVRTKLDADLRTLPATSLTISIRCYESRIGRVGVLQSKVLVDHTQVLWSKSDDVEYEPIGNLDYPFRLTLPSKVGGFSTAVFVDYRCIWRVEAVLNHIHITGVGSRQVRHFELPLVRYDLPTQIPLPSPPDAYLSQVTSKPRAAPIRYSVNTPITAIGPNDLVSIPIHLQPADPAVSIRSASVIVERRIHLLDGTNVVSAHPSPTPPSITSSRSSSPTLTQFSASASSTSVYSNAQTAPHLNTWHTNPEGFVSTTSISSNPTITPHSVFPSSTSIASSTRPLIPSTTPPQPTHLPPPIQTKLVVNTIAAAESSGRFARDENGVWNKTMTLQWPAAKSHSRWAVGETISSDLVLVRYIVRIKITVQSPSGNDTLELSEKEIFVVSTNNAERQLAVTKYNELLDSAHQEYRSKSKSPRRMRVDREELPPSPLPSATSISKAAHMPGTMLHSTSTSKSRPITTRRPHTSAGPRDKPPTSNRLETSSFGGRPRDDDPEVAPRGDMFKKRRSSRLEEATTGRTRPDSSQSEPKRSGRSYFFSSPAPKMGSVPSGSSTSTTASSSSVSCSSNGESESDHMREWEAELAKIEIKSRRSSDLLGFAKFLRKRPSTAMTTPRMVLPGCDAS</sequence>
<feature type="compositionally biased region" description="Basic and acidic residues" evidence="1">
    <location>
        <begin position="520"/>
        <end position="553"/>
    </location>
</feature>
<feature type="compositionally biased region" description="Polar residues" evidence="1">
    <location>
        <begin position="507"/>
        <end position="517"/>
    </location>
</feature>
<protein>
    <submittedName>
        <fullName evidence="2">Uncharacterized protein</fullName>
    </submittedName>
</protein>
<reference evidence="2" key="1">
    <citation type="submission" date="2020-11" db="EMBL/GenBank/DDBJ databases">
        <authorList>
            <consortium name="DOE Joint Genome Institute"/>
            <person name="Ahrendt S."/>
            <person name="Riley R."/>
            <person name="Andreopoulos W."/>
            <person name="Labutti K."/>
            <person name="Pangilinan J."/>
            <person name="Ruiz-Duenas F.J."/>
            <person name="Barrasa J.M."/>
            <person name="Sanchez-Garcia M."/>
            <person name="Camarero S."/>
            <person name="Miyauchi S."/>
            <person name="Serrano A."/>
            <person name="Linde D."/>
            <person name="Babiker R."/>
            <person name="Drula E."/>
            <person name="Ayuso-Fernandez I."/>
            <person name="Pacheco R."/>
            <person name="Padilla G."/>
            <person name="Ferreira P."/>
            <person name="Barriuso J."/>
            <person name="Kellner H."/>
            <person name="Castanera R."/>
            <person name="Alfaro M."/>
            <person name="Ramirez L."/>
            <person name="Pisabarro A.G."/>
            <person name="Kuo A."/>
            <person name="Tritt A."/>
            <person name="Lipzen A."/>
            <person name="He G."/>
            <person name="Yan M."/>
            <person name="Ng V."/>
            <person name="Cullen D."/>
            <person name="Martin F."/>
            <person name="Rosso M.-N."/>
            <person name="Henrissat B."/>
            <person name="Hibbett D."/>
            <person name="Martinez A.T."/>
            <person name="Grigoriev I.V."/>
        </authorList>
    </citation>
    <scope>NUCLEOTIDE SEQUENCE</scope>
    <source>
        <strain evidence="2">MF-IS2</strain>
    </source>
</reference>
<evidence type="ECO:0000313" key="2">
    <source>
        <dbReference type="EMBL" id="KAF9452245.1"/>
    </source>
</evidence>
<name>A0A9P6C7T9_9AGAR</name>
<feature type="region of interest" description="Disordered" evidence="1">
    <location>
        <begin position="229"/>
        <end position="255"/>
    </location>
</feature>
<evidence type="ECO:0000313" key="3">
    <source>
        <dbReference type="Proteomes" id="UP000807342"/>
    </source>
</evidence>
<accession>A0A9P6C7T9</accession>
<gene>
    <name evidence="2" type="ORF">P691DRAFT_697471</name>
</gene>
<keyword evidence="3" id="KW-1185">Reference proteome</keyword>
<proteinExistence type="predicted"/>
<feature type="compositionally biased region" description="Low complexity" evidence="1">
    <location>
        <begin position="577"/>
        <end position="601"/>
    </location>
</feature>
<organism evidence="2 3">
    <name type="scientific">Macrolepiota fuliginosa MF-IS2</name>
    <dbReference type="NCBI Taxonomy" id="1400762"/>
    <lineage>
        <taxon>Eukaryota</taxon>
        <taxon>Fungi</taxon>
        <taxon>Dikarya</taxon>
        <taxon>Basidiomycota</taxon>
        <taxon>Agaricomycotina</taxon>
        <taxon>Agaricomycetes</taxon>
        <taxon>Agaricomycetidae</taxon>
        <taxon>Agaricales</taxon>
        <taxon>Agaricineae</taxon>
        <taxon>Agaricaceae</taxon>
        <taxon>Macrolepiota</taxon>
    </lineage>
</organism>